<sequence length="27" mass="3260">MIINAISIWNTVYLSQAIQYMKKDWQT</sequence>
<protein>
    <recommendedName>
        <fullName evidence="3">Tn3 transposase DDE domain-containing protein</fullName>
    </recommendedName>
</protein>
<name>A0A1S9SZG9_BACMY</name>
<evidence type="ECO:0000313" key="1">
    <source>
        <dbReference type="EMBL" id="OOR03155.1"/>
    </source>
</evidence>
<evidence type="ECO:0008006" key="3">
    <source>
        <dbReference type="Google" id="ProtNLM"/>
    </source>
</evidence>
<dbReference type="EMBL" id="MUAI01000057">
    <property type="protein sequence ID" value="OOR03155.1"/>
    <property type="molecule type" value="Genomic_DNA"/>
</dbReference>
<accession>A0A1S9SZG9</accession>
<organism evidence="1 2">
    <name type="scientific">Bacillus mycoides</name>
    <dbReference type="NCBI Taxonomy" id="1405"/>
    <lineage>
        <taxon>Bacteria</taxon>
        <taxon>Bacillati</taxon>
        <taxon>Bacillota</taxon>
        <taxon>Bacilli</taxon>
        <taxon>Bacillales</taxon>
        <taxon>Bacillaceae</taxon>
        <taxon>Bacillus</taxon>
        <taxon>Bacillus cereus group</taxon>
    </lineage>
</organism>
<dbReference type="Proteomes" id="UP000190696">
    <property type="component" value="Unassembled WGS sequence"/>
</dbReference>
<reference evidence="1 2" key="1">
    <citation type="submission" date="2017-01" db="EMBL/GenBank/DDBJ databases">
        <title>Bacillus cereus isolates.</title>
        <authorList>
            <person name="Beno S.M."/>
        </authorList>
    </citation>
    <scope>NUCLEOTIDE SEQUENCE [LARGE SCALE GENOMIC DNA]</scope>
    <source>
        <strain evidence="1 2">FSL W7-1108</strain>
    </source>
</reference>
<proteinExistence type="predicted"/>
<gene>
    <name evidence="1" type="ORF">BW900_28625</name>
</gene>
<dbReference type="AlphaFoldDB" id="A0A1S9SZG9"/>
<comment type="caution">
    <text evidence="1">The sequence shown here is derived from an EMBL/GenBank/DDBJ whole genome shotgun (WGS) entry which is preliminary data.</text>
</comment>
<evidence type="ECO:0000313" key="2">
    <source>
        <dbReference type="Proteomes" id="UP000190696"/>
    </source>
</evidence>